<dbReference type="Pfam" id="PF01936">
    <property type="entry name" value="NYN"/>
    <property type="match status" value="1"/>
</dbReference>
<accession>A0AAW4VLN0</accession>
<dbReference type="RefSeq" id="WP_117827103.1">
    <property type="nucleotide sequence ID" value="NZ_JAJDKQ010000025.1"/>
</dbReference>
<dbReference type="CDD" id="cd18722">
    <property type="entry name" value="PIN_NicB-like"/>
    <property type="match status" value="1"/>
</dbReference>
<dbReference type="InterPro" id="IPR021139">
    <property type="entry name" value="NYN"/>
</dbReference>
<evidence type="ECO:0000259" key="1">
    <source>
        <dbReference type="Pfam" id="PF01936"/>
    </source>
</evidence>
<dbReference type="Gene3D" id="3.40.50.1010">
    <property type="entry name" value="5'-nuclease"/>
    <property type="match status" value="1"/>
</dbReference>
<dbReference type="AlphaFoldDB" id="A0AAW4VLN0"/>
<name>A0AAW4VLN0_9FIRM</name>
<organism evidence="2 3">
    <name type="scientific">Faecalibacillus intestinalis</name>
    <dbReference type="NCBI Taxonomy" id="1982626"/>
    <lineage>
        <taxon>Bacteria</taxon>
        <taxon>Bacillati</taxon>
        <taxon>Bacillota</taxon>
        <taxon>Erysipelotrichia</taxon>
        <taxon>Erysipelotrichales</taxon>
        <taxon>Coprobacillaceae</taxon>
        <taxon>Faecalibacillus</taxon>
    </lineage>
</organism>
<dbReference type="Proteomes" id="UP001197827">
    <property type="component" value="Unassembled WGS sequence"/>
</dbReference>
<protein>
    <submittedName>
        <fullName evidence="2">NYN domain-containing protein</fullName>
    </submittedName>
</protein>
<feature type="domain" description="NYN" evidence="1">
    <location>
        <begin position="103"/>
        <end position="202"/>
    </location>
</feature>
<dbReference type="GO" id="GO:0004540">
    <property type="term" value="F:RNA nuclease activity"/>
    <property type="evidence" value="ECO:0007669"/>
    <property type="project" value="InterPro"/>
</dbReference>
<gene>
    <name evidence="2" type="ORF">LJD74_11360</name>
</gene>
<proteinExistence type="predicted"/>
<comment type="caution">
    <text evidence="2">The sequence shown here is derived from an EMBL/GenBank/DDBJ whole genome shotgun (WGS) entry which is preliminary data.</text>
</comment>
<evidence type="ECO:0000313" key="2">
    <source>
        <dbReference type="EMBL" id="MCB8562588.1"/>
    </source>
</evidence>
<reference evidence="2" key="1">
    <citation type="submission" date="2021-10" db="EMBL/GenBank/DDBJ databases">
        <title>Collection of gut derived symbiotic bacterial strains cultured from healthy donors.</title>
        <authorList>
            <person name="Lin H."/>
            <person name="Littmann E."/>
            <person name="Kohout C."/>
            <person name="Pamer E.G."/>
        </authorList>
    </citation>
    <scope>NUCLEOTIDE SEQUENCE</scope>
    <source>
        <strain evidence="2">DFI.5.2</strain>
    </source>
</reference>
<evidence type="ECO:0000313" key="3">
    <source>
        <dbReference type="Proteomes" id="UP001197827"/>
    </source>
</evidence>
<sequence length="236" mass="27265">MSKGKEFVKDTIVTAILVDGGFYRRRAYARLGDKSPKERADELESYCKRHLNEKIYGIQTSHRLYRIFYYDCLPVSKNIYNPLTKKQVDLSKTDTYKWATEFFDFLKEKRKFALRYGQLAEGQAHYSLTEKTFKKLCNGTIKFEDLEEKDCILQIEQKGVDMRIGLDIASLAYKKQVDQIVLISGDSDFVSAAKLARREGIDFILDPLGAPVKPDLFEHIDGLRTCDSNFKISDKK</sequence>
<dbReference type="EMBL" id="JAJDKQ010000025">
    <property type="protein sequence ID" value="MCB8562588.1"/>
    <property type="molecule type" value="Genomic_DNA"/>
</dbReference>